<reference evidence="8" key="1">
    <citation type="submission" date="2016-10" db="EMBL/GenBank/DDBJ databases">
        <authorList>
            <person name="Varghese N."/>
            <person name="Submissions S."/>
        </authorList>
    </citation>
    <scope>NUCLEOTIDE SEQUENCE [LARGE SCALE GENOMIC DNA]</scope>
    <source>
        <strain evidence="8">DSM 7165</strain>
    </source>
</reference>
<evidence type="ECO:0000256" key="5">
    <source>
        <dbReference type="SAM" id="Coils"/>
    </source>
</evidence>
<name>A0A1H6RFT9_9GAMM</name>
<dbReference type="PANTHER" id="PTHR32089">
    <property type="entry name" value="METHYL-ACCEPTING CHEMOTAXIS PROTEIN MCPB"/>
    <property type="match status" value="1"/>
</dbReference>
<evidence type="ECO:0000259" key="6">
    <source>
        <dbReference type="PROSITE" id="PS50111"/>
    </source>
</evidence>
<evidence type="ECO:0000256" key="4">
    <source>
        <dbReference type="PROSITE-ProRule" id="PRU00284"/>
    </source>
</evidence>
<organism evidence="7 8">
    <name type="scientific">Allopseudospirillum japonicum</name>
    <dbReference type="NCBI Taxonomy" id="64971"/>
    <lineage>
        <taxon>Bacteria</taxon>
        <taxon>Pseudomonadati</taxon>
        <taxon>Pseudomonadota</taxon>
        <taxon>Gammaproteobacteria</taxon>
        <taxon>Oceanospirillales</taxon>
        <taxon>Oceanospirillaceae</taxon>
        <taxon>Allopseudospirillum</taxon>
    </lineage>
</organism>
<comment type="similarity">
    <text evidence="3">Belongs to the methyl-accepting chemotaxis (MCP) protein family.</text>
</comment>
<evidence type="ECO:0000256" key="2">
    <source>
        <dbReference type="ARBA" id="ARBA00023224"/>
    </source>
</evidence>
<keyword evidence="5" id="KW-0175">Coiled coil</keyword>
<feature type="domain" description="Methyl-accepting transducer" evidence="6">
    <location>
        <begin position="309"/>
        <end position="545"/>
    </location>
</feature>
<dbReference type="SUPFAM" id="SSF58104">
    <property type="entry name" value="Methyl-accepting chemotaxis protein (MCP) signaling domain"/>
    <property type="match status" value="1"/>
</dbReference>
<evidence type="ECO:0000256" key="1">
    <source>
        <dbReference type="ARBA" id="ARBA00004370"/>
    </source>
</evidence>
<evidence type="ECO:0000313" key="7">
    <source>
        <dbReference type="EMBL" id="SEI50465.1"/>
    </source>
</evidence>
<dbReference type="GO" id="GO:0006935">
    <property type="term" value="P:chemotaxis"/>
    <property type="evidence" value="ECO:0007669"/>
    <property type="project" value="UniProtKB-ARBA"/>
</dbReference>
<gene>
    <name evidence="7" type="ORF">SAMN05421831_10362</name>
</gene>
<dbReference type="AlphaFoldDB" id="A0A1H6RFT9"/>
<feature type="coiled-coil region" evidence="5">
    <location>
        <begin position="373"/>
        <end position="400"/>
    </location>
</feature>
<protein>
    <submittedName>
        <fullName evidence="7">Methyl-accepting chemotaxis protein</fullName>
    </submittedName>
</protein>
<dbReference type="PANTHER" id="PTHR32089:SF112">
    <property type="entry name" value="LYSOZYME-LIKE PROTEIN-RELATED"/>
    <property type="match status" value="1"/>
</dbReference>
<proteinExistence type="inferred from homology"/>
<dbReference type="GO" id="GO:0007165">
    <property type="term" value="P:signal transduction"/>
    <property type="evidence" value="ECO:0007669"/>
    <property type="project" value="UniProtKB-KW"/>
</dbReference>
<dbReference type="FunFam" id="1.10.287.950:FF:000001">
    <property type="entry name" value="Methyl-accepting chemotaxis sensory transducer"/>
    <property type="match status" value="1"/>
</dbReference>
<dbReference type="InterPro" id="IPR004089">
    <property type="entry name" value="MCPsignal_dom"/>
</dbReference>
<sequence>MSGVRVRAIFLALIVFSTLLLLLILGALTKLSSASDELAAASAKRYQSYLLADMLRQSSDDLTRLARTYVVTGDDSYEKQYWDILAIRNGEKPMPQAYERIYWDFVAAGQNQPRPSGRQVALLDLMKEAGFSDAEFAKLNQAKANSDGLVRTETIAMKAMKGLFADENGDFTRQGPPDPELARRLMHDQAYHQEKAKIMQPIDAFFVLLDQRTQGAVDQALDAKQTATTWVWTALAINLIGLSAGLLYSYRLLIKILGDEPLAVLKVVKQIATGDLRATQQQVTTDSLLHHVYQMQTALRHAVHLIQHKAQEVEGASTELSSATEQIGGAAQQQSQSASSMAASMEELSTSIEYVSEQAQGVSQSSTHTAQQINEAIAVIQRLDDEINKIAELAQESSQTVAQLDAMSAQIASVVNIIRDIADQTNLLALNAAIEAARAGEQGRGFAVVADEVRKLAERTASATLEIQTMIQKVTQCATQANQFTQSQAEQVHTGSQLAQNARDVIGDVTQKSSQTATSIQALNDSFHEQAGVSQQLAYQIEQIAQMAEQTHAAVSQIAQAARNLRGLSHEMHHSSMQFQT</sequence>
<dbReference type="Gene3D" id="1.10.287.950">
    <property type="entry name" value="Methyl-accepting chemotaxis protein"/>
    <property type="match status" value="1"/>
</dbReference>
<keyword evidence="2 4" id="KW-0807">Transducer</keyword>
<dbReference type="GO" id="GO:0016020">
    <property type="term" value="C:membrane"/>
    <property type="evidence" value="ECO:0007669"/>
    <property type="project" value="UniProtKB-SubCell"/>
</dbReference>
<dbReference type="OrthoDB" id="5613951at2"/>
<dbReference type="SMART" id="SM00283">
    <property type="entry name" value="MA"/>
    <property type="match status" value="1"/>
</dbReference>
<accession>A0A1H6RFT9</accession>
<keyword evidence="8" id="KW-1185">Reference proteome</keyword>
<dbReference type="EMBL" id="FNYH01000003">
    <property type="protein sequence ID" value="SEI50465.1"/>
    <property type="molecule type" value="Genomic_DNA"/>
</dbReference>
<dbReference type="STRING" id="64971.SAMN05421831_10362"/>
<dbReference type="PROSITE" id="PS50111">
    <property type="entry name" value="CHEMOTAXIS_TRANSDUC_2"/>
    <property type="match status" value="1"/>
</dbReference>
<evidence type="ECO:0000256" key="3">
    <source>
        <dbReference type="ARBA" id="ARBA00029447"/>
    </source>
</evidence>
<dbReference type="CDD" id="cd11386">
    <property type="entry name" value="MCP_signal"/>
    <property type="match status" value="1"/>
</dbReference>
<comment type="subcellular location">
    <subcellularLocation>
        <location evidence="1">Membrane</location>
    </subcellularLocation>
</comment>
<dbReference type="Pfam" id="PF00015">
    <property type="entry name" value="MCPsignal"/>
    <property type="match status" value="1"/>
</dbReference>
<dbReference type="Proteomes" id="UP000242999">
    <property type="component" value="Unassembled WGS sequence"/>
</dbReference>
<dbReference type="RefSeq" id="WP_093308723.1">
    <property type="nucleotide sequence ID" value="NZ_FNYH01000003.1"/>
</dbReference>
<evidence type="ECO:0000313" key="8">
    <source>
        <dbReference type="Proteomes" id="UP000242999"/>
    </source>
</evidence>